<evidence type="ECO:0000313" key="18">
    <source>
        <dbReference type="EMBL" id="KDR08113.1"/>
    </source>
</evidence>
<evidence type="ECO:0000256" key="14">
    <source>
        <dbReference type="PIRSR" id="PIRSR000606-51"/>
    </source>
</evidence>
<sequence>MCYVFVLFVAAYGKVFLVRKKGGVDDGHLYAMKVLKKASIVQKKKTTEHTKTERQVLEAVRQSPFLVTLHYAFQTDAKLHLILDYVSGGELFTHLYQREKFTEDEVRIYIGEIILALEHLHKLGIIYRDIKLENILLDSQGHIVLTDFGLSKEFLPHEKEQRAYSFCGTIEYMAPEVVRAGATGHDIAVDWWSVGVLTYELLTGASPFTNSEFLFCSRILKTNPPIPDDLSPDVADFISKLLVKDPRKRLGGGEEDAEELKRHPFFKGTNWDELAQKAIPAPFIPRITNELDVSNFSDEFTRMIPTDSPAIVPPNFDKIFKGYSYVAPSVLFSENVVSDEIFQPNADKRPNTAHLLSCKFRDSPFFQNYELNLKEGILGDGSFSVCRKCINRQTGQEFAVKIVSRKIDCTNEINLLRACQGHPNIVKLHEVYHDEAHTYLVLELLHGGELLERIRRQDHFTESEASQIMRKLISAVGFMHSRGVVHRDLKPENLLFTDNSDQADIKIVDFGFARLKKEEEVMFTPCYTMHYAAPEVLSNGTDGYDENCDLWSLGVILYTMLSGRVPFHARSRDDSAAAVMSRIKGGEFNFNDDAWTHVSAQAKYVTKGLLTVDPRKRLQINDLRNNEWLQGNNFRLYPATPLVTPDVLTSGSSARSAEMGVKQTFSAFLQAHREGFRLQ</sequence>
<feature type="domain" description="Protein kinase" evidence="16">
    <location>
        <begin position="1"/>
        <end position="266"/>
    </location>
</feature>
<keyword evidence="8 14" id="KW-0547">Nucleotide-binding</keyword>
<dbReference type="PROSITE" id="PS00108">
    <property type="entry name" value="PROTEIN_KINASE_ST"/>
    <property type="match status" value="2"/>
</dbReference>
<dbReference type="SMART" id="SM00133">
    <property type="entry name" value="S_TK_X"/>
    <property type="match status" value="1"/>
</dbReference>
<protein>
    <recommendedName>
        <fullName evidence="3">non-specific serine/threonine protein kinase</fullName>
        <ecNumber evidence="3">2.7.11.1</ecNumber>
    </recommendedName>
</protein>
<evidence type="ECO:0000259" key="17">
    <source>
        <dbReference type="PROSITE" id="PS51285"/>
    </source>
</evidence>
<feature type="non-terminal residue" evidence="18">
    <location>
        <position position="679"/>
    </location>
</feature>
<evidence type="ECO:0000313" key="19">
    <source>
        <dbReference type="Proteomes" id="UP000027135"/>
    </source>
</evidence>
<dbReference type="PANTHER" id="PTHR24351">
    <property type="entry name" value="RIBOSOMAL PROTEIN S6 KINASE"/>
    <property type="match status" value="1"/>
</dbReference>
<dbReference type="EMBL" id="KK853366">
    <property type="protein sequence ID" value="KDR08113.1"/>
    <property type="molecule type" value="Genomic_DNA"/>
</dbReference>
<comment type="similarity">
    <text evidence="2">Belongs to the protein kinase superfamily. AGC Ser/Thr protein kinase family. S6 kinase subfamily.</text>
</comment>
<evidence type="ECO:0000256" key="8">
    <source>
        <dbReference type="ARBA" id="ARBA00022741"/>
    </source>
</evidence>
<dbReference type="OMA" id="VEMIYAF"/>
<evidence type="ECO:0000256" key="13">
    <source>
        <dbReference type="PIRSR" id="PIRSR000606-50"/>
    </source>
</evidence>
<dbReference type="PROSITE" id="PS50011">
    <property type="entry name" value="PROTEIN_KINASE_DOM"/>
    <property type="match status" value="2"/>
</dbReference>
<gene>
    <name evidence="18" type="ORF">L798_01646</name>
</gene>
<dbReference type="Gene3D" id="1.10.510.10">
    <property type="entry name" value="Transferase(Phosphotransferase) domain 1"/>
    <property type="match status" value="2"/>
</dbReference>
<feature type="binding site" evidence="14">
    <location>
        <begin position="7"/>
        <end position="15"/>
    </location>
    <ligand>
        <name>ATP</name>
        <dbReference type="ChEBI" id="CHEBI:30616"/>
    </ligand>
</feature>
<dbReference type="Gene3D" id="3.30.200.20">
    <property type="entry name" value="Phosphorylase Kinase, domain 1"/>
    <property type="match status" value="2"/>
</dbReference>
<proteinExistence type="inferred from homology"/>
<evidence type="ECO:0000256" key="1">
    <source>
        <dbReference type="ARBA" id="ARBA00001946"/>
    </source>
</evidence>
<evidence type="ECO:0000256" key="9">
    <source>
        <dbReference type="ARBA" id="ARBA00022777"/>
    </source>
</evidence>
<dbReference type="InterPro" id="IPR016239">
    <property type="entry name" value="Ribosomal_S6_kinase_II"/>
</dbReference>
<dbReference type="Pfam" id="PF00433">
    <property type="entry name" value="Pkinase_C"/>
    <property type="match status" value="1"/>
</dbReference>
<name>A0A067QK22_ZOONE</name>
<feature type="active site" description="Proton acceptor" evidence="13">
    <location>
        <position position="488"/>
    </location>
</feature>
<dbReference type="PIRSF" id="PIRSF000606">
    <property type="entry name" value="Ribsml_S6_kin_2"/>
    <property type="match status" value="1"/>
</dbReference>
<dbReference type="InterPro" id="IPR011009">
    <property type="entry name" value="Kinase-like_dom_sf"/>
</dbReference>
<dbReference type="SUPFAM" id="SSF56112">
    <property type="entry name" value="Protein kinase-like (PK-like)"/>
    <property type="match status" value="2"/>
</dbReference>
<reference evidence="18 19" key="1">
    <citation type="journal article" date="2014" name="Nat. Commun.">
        <title>Molecular traces of alternative social organization in a termite genome.</title>
        <authorList>
            <person name="Terrapon N."/>
            <person name="Li C."/>
            <person name="Robertson H.M."/>
            <person name="Ji L."/>
            <person name="Meng X."/>
            <person name="Booth W."/>
            <person name="Chen Z."/>
            <person name="Childers C.P."/>
            <person name="Glastad K.M."/>
            <person name="Gokhale K."/>
            <person name="Gowin J."/>
            <person name="Gronenberg W."/>
            <person name="Hermansen R.A."/>
            <person name="Hu H."/>
            <person name="Hunt B.G."/>
            <person name="Huylmans A.K."/>
            <person name="Khalil S.M."/>
            <person name="Mitchell R.D."/>
            <person name="Munoz-Torres M.C."/>
            <person name="Mustard J.A."/>
            <person name="Pan H."/>
            <person name="Reese J.T."/>
            <person name="Scharf M.E."/>
            <person name="Sun F."/>
            <person name="Vogel H."/>
            <person name="Xiao J."/>
            <person name="Yang W."/>
            <person name="Yang Z."/>
            <person name="Yang Z."/>
            <person name="Zhou J."/>
            <person name="Zhu J."/>
            <person name="Brent C.S."/>
            <person name="Elsik C.G."/>
            <person name="Goodisman M.A."/>
            <person name="Liberles D.A."/>
            <person name="Roe R.M."/>
            <person name="Vargo E.L."/>
            <person name="Vilcinskas A."/>
            <person name="Wang J."/>
            <person name="Bornberg-Bauer E."/>
            <person name="Korb J."/>
            <person name="Zhang G."/>
            <person name="Liebig J."/>
        </authorList>
    </citation>
    <scope>NUCLEOTIDE SEQUENCE [LARGE SCALE GENOMIC DNA]</scope>
    <source>
        <tissue evidence="18">Whole organism</tissue>
    </source>
</reference>
<dbReference type="GO" id="GO:0004674">
    <property type="term" value="F:protein serine/threonine kinase activity"/>
    <property type="evidence" value="ECO:0007669"/>
    <property type="project" value="UniProtKB-KW"/>
</dbReference>
<feature type="domain" description="Protein kinase" evidence="16">
    <location>
        <begin position="372"/>
        <end position="629"/>
    </location>
</feature>
<dbReference type="STRING" id="136037.A0A067QK22"/>
<dbReference type="InterPro" id="IPR017441">
    <property type="entry name" value="Protein_kinase_ATP_BS"/>
</dbReference>
<feature type="domain" description="AGC-kinase C-terminal" evidence="17">
    <location>
        <begin position="267"/>
        <end position="335"/>
    </location>
</feature>
<feature type="binding site" evidence="14">
    <location>
        <begin position="378"/>
        <end position="386"/>
    </location>
    <ligand>
        <name>ATP</name>
        <dbReference type="ChEBI" id="CHEBI:30616"/>
    </ligand>
</feature>
<dbReference type="PROSITE" id="PS00107">
    <property type="entry name" value="PROTEIN_KINASE_ATP"/>
    <property type="match status" value="1"/>
</dbReference>
<keyword evidence="7" id="KW-0677">Repeat</keyword>
<dbReference type="AlphaFoldDB" id="A0A067QK22"/>
<keyword evidence="6" id="KW-0808">Transferase</keyword>
<evidence type="ECO:0000256" key="5">
    <source>
        <dbReference type="ARBA" id="ARBA00022553"/>
    </source>
</evidence>
<keyword evidence="9" id="KW-0418">Kinase</keyword>
<dbReference type="FunFam" id="1.10.510.10:FF:000109">
    <property type="entry name" value="Ribosomal protein S6 kinase"/>
    <property type="match status" value="1"/>
</dbReference>
<dbReference type="FunFam" id="1.10.510.10:FF:000157">
    <property type="entry name" value="Ribosomal protein S6 kinase"/>
    <property type="match status" value="1"/>
</dbReference>
<dbReference type="SMART" id="SM00220">
    <property type="entry name" value="S_TKc"/>
    <property type="match status" value="2"/>
</dbReference>
<dbReference type="InterPro" id="IPR008271">
    <property type="entry name" value="Ser/Thr_kinase_AS"/>
</dbReference>
<evidence type="ECO:0000256" key="7">
    <source>
        <dbReference type="ARBA" id="ARBA00022737"/>
    </source>
</evidence>
<dbReference type="GO" id="GO:0035556">
    <property type="term" value="P:intracellular signal transduction"/>
    <property type="evidence" value="ECO:0007669"/>
    <property type="project" value="InterPro"/>
</dbReference>
<accession>A0A067QK22</accession>
<feature type="binding site" evidence="14 15">
    <location>
        <position position="401"/>
    </location>
    <ligand>
        <name>ATP</name>
        <dbReference type="ChEBI" id="CHEBI:30616"/>
    </ligand>
</feature>
<keyword evidence="19" id="KW-1185">Reference proteome</keyword>
<dbReference type="EC" id="2.7.11.1" evidence="3"/>
<comment type="catalytic activity">
    <reaction evidence="11">
        <text>L-threonyl-[protein] + ATP = O-phospho-L-threonyl-[protein] + ADP + H(+)</text>
        <dbReference type="Rhea" id="RHEA:46608"/>
        <dbReference type="Rhea" id="RHEA-COMP:11060"/>
        <dbReference type="Rhea" id="RHEA-COMP:11605"/>
        <dbReference type="ChEBI" id="CHEBI:15378"/>
        <dbReference type="ChEBI" id="CHEBI:30013"/>
        <dbReference type="ChEBI" id="CHEBI:30616"/>
        <dbReference type="ChEBI" id="CHEBI:61977"/>
        <dbReference type="ChEBI" id="CHEBI:456216"/>
        <dbReference type="EC" id="2.7.11.1"/>
    </reaction>
</comment>
<evidence type="ECO:0000256" key="10">
    <source>
        <dbReference type="ARBA" id="ARBA00022840"/>
    </source>
</evidence>
<evidence type="ECO:0000256" key="12">
    <source>
        <dbReference type="ARBA" id="ARBA00048679"/>
    </source>
</evidence>
<dbReference type="PROSITE" id="PS51285">
    <property type="entry name" value="AGC_KINASE_CTER"/>
    <property type="match status" value="1"/>
</dbReference>
<evidence type="ECO:0000259" key="16">
    <source>
        <dbReference type="PROSITE" id="PS50011"/>
    </source>
</evidence>
<dbReference type="InterPro" id="IPR017892">
    <property type="entry name" value="Pkinase_C"/>
</dbReference>
<comment type="cofactor">
    <cofactor evidence="1">
        <name>Mg(2+)</name>
        <dbReference type="ChEBI" id="CHEBI:18420"/>
    </cofactor>
</comment>
<dbReference type="CDD" id="cd14092">
    <property type="entry name" value="STKc_MSK_C"/>
    <property type="match status" value="1"/>
</dbReference>
<dbReference type="GO" id="GO:0005524">
    <property type="term" value="F:ATP binding"/>
    <property type="evidence" value="ECO:0007669"/>
    <property type="project" value="UniProtKB-UniRule"/>
</dbReference>
<dbReference type="Pfam" id="PF00069">
    <property type="entry name" value="Pkinase"/>
    <property type="match status" value="2"/>
</dbReference>
<dbReference type="GO" id="GO:0000287">
    <property type="term" value="F:magnesium ion binding"/>
    <property type="evidence" value="ECO:0007669"/>
    <property type="project" value="InterPro"/>
</dbReference>
<keyword evidence="4" id="KW-0723">Serine/threonine-protein kinase</keyword>
<evidence type="ECO:0000256" key="4">
    <source>
        <dbReference type="ARBA" id="ARBA00022527"/>
    </source>
</evidence>
<dbReference type="InterPro" id="IPR000961">
    <property type="entry name" value="AGC-kinase_C"/>
</dbReference>
<evidence type="ECO:0000256" key="15">
    <source>
        <dbReference type="PROSITE-ProRule" id="PRU10141"/>
    </source>
</evidence>
<organism evidence="18 19">
    <name type="scientific">Zootermopsis nevadensis</name>
    <name type="common">Dampwood termite</name>
    <dbReference type="NCBI Taxonomy" id="136037"/>
    <lineage>
        <taxon>Eukaryota</taxon>
        <taxon>Metazoa</taxon>
        <taxon>Ecdysozoa</taxon>
        <taxon>Arthropoda</taxon>
        <taxon>Hexapoda</taxon>
        <taxon>Insecta</taxon>
        <taxon>Pterygota</taxon>
        <taxon>Neoptera</taxon>
        <taxon>Polyneoptera</taxon>
        <taxon>Dictyoptera</taxon>
        <taxon>Blattodea</taxon>
        <taxon>Blattoidea</taxon>
        <taxon>Termitoidae</taxon>
        <taxon>Termopsidae</taxon>
        <taxon>Zootermopsis</taxon>
    </lineage>
</organism>
<feature type="active site" description="Proton acceptor" evidence="13">
    <location>
        <position position="129"/>
    </location>
</feature>
<dbReference type="InParanoid" id="A0A067QK22"/>
<dbReference type="Proteomes" id="UP000027135">
    <property type="component" value="Unassembled WGS sequence"/>
</dbReference>
<dbReference type="eggNOG" id="KOG0603">
    <property type="taxonomic scope" value="Eukaryota"/>
</dbReference>
<dbReference type="InterPro" id="IPR000719">
    <property type="entry name" value="Prot_kinase_dom"/>
</dbReference>
<keyword evidence="10 14" id="KW-0067">ATP-binding</keyword>
<evidence type="ECO:0000256" key="11">
    <source>
        <dbReference type="ARBA" id="ARBA00047899"/>
    </source>
</evidence>
<dbReference type="FunCoup" id="A0A067QK22">
    <property type="interactions" value="931"/>
</dbReference>
<evidence type="ECO:0000256" key="2">
    <source>
        <dbReference type="ARBA" id="ARBA00009804"/>
    </source>
</evidence>
<comment type="catalytic activity">
    <reaction evidence="12">
        <text>L-seryl-[protein] + ATP = O-phospho-L-seryl-[protein] + ADP + H(+)</text>
        <dbReference type="Rhea" id="RHEA:17989"/>
        <dbReference type="Rhea" id="RHEA-COMP:9863"/>
        <dbReference type="Rhea" id="RHEA-COMP:11604"/>
        <dbReference type="ChEBI" id="CHEBI:15378"/>
        <dbReference type="ChEBI" id="CHEBI:29999"/>
        <dbReference type="ChEBI" id="CHEBI:30616"/>
        <dbReference type="ChEBI" id="CHEBI:83421"/>
        <dbReference type="ChEBI" id="CHEBI:456216"/>
        <dbReference type="EC" id="2.7.11.1"/>
    </reaction>
</comment>
<feature type="binding site" evidence="14">
    <location>
        <position position="33"/>
    </location>
    <ligand>
        <name>ATP</name>
        <dbReference type="ChEBI" id="CHEBI:30616"/>
    </ligand>
</feature>
<evidence type="ECO:0000256" key="3">
    <source>
        <dbReference type="ARBA" id="ARBA00012513"/>
    </source>
</evidence>
<keyword evidence="5" id="KW-0597">Phosphoprotein</keyword>
<evidence type="ECO:0000256" key="6">
    <source>
        <dbReference type="ARBA" id="ARBA00022679"/>
    </source>
</evidence>